<proteinExistence type="predicted"/>
<dbReference type="RefSeq" id="WP_244726236.1">
    <property type="nucleotide sequence ID" value="NZ_CP095045.1"/>
</dbReference>
<organism evidence="1 2">
    <name type="scientific">Leucobacter allii</name>
    <dbReference type="NCBI Taxonomy" id="2932247"/>
    <lineage>
        <taxon>Bacteria</taxon>
        <taxon>Bacillati</taxon>
        <taxon>Actinomycetota</taxon>
        <taxon>Actinomycetes</taxon>
        <taxon>Micrococcales</taxon>
        <taxon>Microbacteriaceae</taxon>
        <taxon>Leucobacter</taxon>
    </lineage>
</organism>
<accession>A0ABY4FKI2</accession>
<dbReference type="Proteomes" id="UP000831786">
    <property type="component" value="Chromosome"/>
</dbReference>
<reference evidence="1 2" key="1">
    <citation type="submission" date="2022-04" db="EMBL/GenBank/DDBJ databases">
        <title>Leucobacter sp. isolated from rhizosphere of garlic.</title>
        <authorList>
            <person name="Won M."/>
            <person name="Lee C.-M."/>
            <person name="Woen H.-Y."/>
            <person name="Kwon S.-W."/>
        </authorList>
    </citation>
    <scope>NUCLEOTIDE SEQUENCE [LARGE SCALE GENOMIC DNA]</scope>
    <source>
        <strain evidence="1 2">H21R-40</strain>
    </source>
</reference>
<dbReference type="EMBL" id="CP095045">
    <property type="protein sequence ID" value="UOQ56066.1"/>
    <property type="molecule type" value="Genomic_DNA"/>
</dbReference>
<sequence length="333" mass="35254">MAVNFMTPYAMDGTVIPGAGLRRQLQQSAGEGSGVIWPGDLRVSELDVPGPGIKIAAGDDIIQSRNPGSLRESYGVSLPTDGTVDGIPGTGSGGSGVVRRDMVIHEILDPNAAKHFTDPATLPGVWSTIAIVQGVPLTATDVDDVPALADVTAYCLATIDYEASTATITNEMITNRRELHRPKSDRVLRTRALSGVESDDLTATAQPGQTWPGLGSNLWGPILIPSWATHVRGLVRWNGVLLNGDAWGDVWLRIGTGAVRFESTRFDSVASGGNQRTVIEASGSTAIPEAMRGTEQRFYPIGLKNSGSAPSSMVRLDKSSSLTLDVEFYQAAV</sequence>
<name>A0ABY4FKI2_9MICO</name>
<evidence type="ECO:0000313" key="2">
    <source>
        <dbReference type="Proteomes" id="UP000831786"/>
    </source>
</evidence>
<evidence type="ECO:0000313" key="1">
    <source>
        <dbReference type="EMBL" id="UOQ56066.1"/>
    </source>
</evidence>
<protein>
    <recommendedName>
        <fullName evidence="3">Phage tail protein</fullName>
    </recommendedName>
</protein>
<evidence type="ECO:0008006" key="3">
    <source>
        <dbReference type="Google" id="ProtNLM"/>
    </source>
</evidence>
<keyword evidence="2" id="KW-1185">Reference proteome</keyword>
<gene>
    <name evidence="1" type="ORF">MUN78_10155</name>
</gene>